<keyword evidence="4" id="KW-1185">Reference proteome</keyword>
<dbReference type="AlphaFoldDB" id="A0A6G1CSZ7"/>
<sequence>MVTSTPSRQPAAPTLPCLVFDYGETATLYGVSHGVRRPCEAEELRNKRNVLWYCHVDGGGSSSFPSAAAGWAKHEYDLGGTNVRVIGGYHFARRFVSGLTACHGRFYYFHTATKYGVVDFSPAPVFSTVPMKAVSLDDKVPTEETMASASSYTLEIDGELYMAYVFFHGADSNTVVVVGVYRMDFRKRKPVRVRSIGDRAIVAGSSSFCFAGWSPTASSGLRPSSIYWMSPMEQEEGEYIFCRTCGYNGTFRPDVAKADMTYHQEAKEQEAERLQKKALEAKRAGQRAKREYKKQKLEAQRAKKAAKRK</sequence>
<dbReference type="Proteomes" id="UP000479710">
    <property type="component" value="Unassembled WGS sequence"/>
</dbReference>
<dbReference type="Pfam" id="PF03478">
    <property type="entry name" value="Beta-prop_KIB1-4"/>
    <property type="match status" value="1"/>
</dbReference>
<feature type="compositionally biased region" description="Basic residues" evidence="1">
    <location>
        <begin position="284"/>
        <end position="293"/>
    </location>
</feature>
<dbReference type="EMBL" id="SPHZ02000008">
    <property type="protein sequence ID" value="KAF0903316.1"/>
    <property type="molecule type" value="Genomic_DNA"/>
</dbReference>
<evidence type="ECO:0000256" key="1">
    <source>
        <dbReference type="SAM" id="MobiDB-lite"/>
    </source>
</evidence>
<feature type="region of interest" description="Disordered" evidence="1">
    <location>
        <begin position="267"/>
        <end position="309"/>
    </location>
</feature>
<proteinExistence type="predicted"/>
<feature type="compositionally biased region" description="Basic and acidic residues" evidence="1">
    <location>
        <begin position="267"/>
        <end position="283"/>
    </location>
</feature>
<organism evidence="3 4">
    <name type="scientific">Oryza meyeriana var. granulata</name>
    <dbReference type="NCBI Taxonomy" id="110450"/>
    <lineage>
        <taxon>Eukaryota</taxon>
        <taxon>Viridiplantae</taxon>
        <taxon>Streptophyta</taxon>
        <taxon>Embryophyta</taxon>
        <taxon>Tracheophyta</taxon>
        <taxon>Spermatophyta</taxon>
        <taxon>Magnoliopsida</taxon>
        <taxon>Liliopsida</taxon>
        <taxon>Poales</taxon>
        <taxon>Poaceae</taxon>
        <taxon>BOP clade</taxon>
        <taxon>Oryzoideae</taxon>
        <taxon>Oryzeae</taxon>
        <taxon>Oryzinae</taxon>
        <taxon>Oryza</taxon>
        <taxon>Oryza meyeriana</taxon>
    </lineage>
</organism>
<reference evidence="3 4" key="1">
    <citation type="submission" date="2019-11" db="EMBL/GenBank/DDBJ databases">
        <title>Whole genome sequence of Oryza granulata.</title>
        <authorList>
            <person name="Li W."/>
        </authorList>
    </citation>
    <scope>NUCLEOTIDE SEQUENCE [LARGE SCALE GENOMIC DNA]</scope>
    <source>
        <strain evidence="4">cv. Menghai</strain>
        <tissue evidence="3">Leaf</tissue>
    </source>
</reference>
<feature type="domain" description="KIB1-4 beta-propeller" evidence="2">
    <location>
        <begin position="49"/>
        <end position="235"/>
    </location>
</feature>
<dbReference type="OrthoDB" id="676966at2759"/>
<dbReference type="PANTHER" id="PTHR33127:SF89">
    <property type="entry name" value="OS06G0135800 PROTEIN"/>
    <property type="match status" value="1"/>
</dbReference>
<name>A0A6G1CSZ7_9ORYZ</name>
<evidence type="ECO:0000259" key="2">
    <source>
        <dbReference type="Pfam" id="PF03478"/>
    </source>
</evidence>
<evidence type="ECO:0000313" key="4">
    <source>
        <dbReference type="Proteomes" id="UP000479710"/>
    </source>
</evidence>
<dbReference type="PANTHER" id="PTHR33127">
    <property type="entry name" value="TRANSMEMBRANE PROTEIN"/>
    <property type="match status" value="1"/>
</dbReference>
<evidence type="ECO:0000313" key="3">
    <source>
        <dbReference type="EMBL" id="KAF0903316.1"/>
    </source>
</evidence>
<dbReference type="InterPro" id="IPR005174">
    <property type="entry name" value="KIB1-4_b-propeller"/>
</dbReference>
<comment type="caution">
    <text evidence="3">The sequence shown here is derived from an EMBL/GenBank/DDBJ whole genome shotgun (WGS) entry which is preliminary data.</text>
</comment>
<gene>
    <name evidence="3" type="ORF">E2562_026592</name>
</gene>
<protein>
    <recommendedName>
        <fullName evidence="2">KIB1-4 beta-propeller domain-containing protein</fullName>
    </recommendedName>
</protein>
<accession>A0A6G1CSZ7</accession>